<gene>
    <name evidence="2" type="ORF">J27TS8_05920</name>
</gene>
<proteinExistence type="predicted"/>
<comment type="caution">
    <text evidence="2">The sequence shown here is derived from an EMBL/GenBank/DDBJ whole genome shotgun (WGS) entry which is preliminary data.</text>
</comment>
<dbReference type="InterPro" id="IPR030395">
    <property type="entry name" value="GP_PDE_dom"/>
</dbReference>
<name>A0A919WF49_9BACI</name>
<dbReference type="AlphaFoldDB" id="A0A919WF49"/>
<dbReference type="Pfam" id="PF03009">
    <property type="entry name" value="GDPD"/>
    <property type="match status" value="1"/>
</dbReference>
<feature type="domain" description="GP-PDE" evidence="1">
    <location>
        <begin position="2"/>
        <end position="238"/>
    </location>
</feature>
<reference evidence="2" key="1">
    <citation type="submission" date="2021-03" db="EMBL/GenBank/DDBJ databases">
        <title>Antimicrobial resistance genes in bacteria isolated from Japanese honey, and their potential for conferring macrolide and lincosamide resistance in the American foulbrood pathogen Paenibacillus larvae.</title>
        <authorList>
            <person name="Okamoto M."/>
            <person name="Kumagai M."/>
            <person name="Kanamori H."/>
            <person name="Takamatsu D."/>
        </authorList>
    </citation>
    <scope>NUCLEOTIDE SEQUENCE</scope>
    <source>
        <strain evidence="2">J27TS8</strain>
    </source>
</reference>
<dbReference type="RefSeq" id="WP_095306692.1">
    <property type="nucleotide sequence ID" value="NZ_BORC01000001.1"/>
</dbReference>
<dbReference type="InterPro" id="IPR017946">
    <property type="entry name" value="PLC-like_Pdiesterase_TIM-brl"/>
</dbReference>
<dbReference type="SUPFAM" id="SSF51695">
    <property type="entry name" value="PLC-like phosphodiesterases"/>
    <property type="match status" value="1"/>
</dbReference>
<dbReference type="Proteomes" id="UP000682111">
    <property type="component" value="Unassembled WGS sequence"/>
</dbReference>
<dbReference type="PANTHER" id="PTHR46211:SF1">
    <property type="entry name" value="GLYCEROPHOSPHODIESTER PHOSPHODIESTERASE, CYTOPLASMIC"/>
    <property type="match status" value="1"/>
</dbReference>
<accession>A0A919WF49</accession>
<dbReference type="GO" id="GO:0008081">
    <property type="term" value="F:phosphoric diester hydrolase activity"/>
    <property type="evidence" value="ECO:0007669"/>
    <property type="project" value="InterPro"/>
</dbReference>
<sequence length="242" mass="27946">MTLIFAHRGYSAKYPENTMKAFKEAENAGADGIELDVQLTKDNEIVVIHDDKVDRTTNGSGFVKDFSFAELRRLDASYKHKTILKKEPVPSLKEVLAWLQTNQLQCNIEIKSSAESYMKIEEPLIELIREFALTERVIISSFNHYSIVYCYRLAPEIEIAPLYHEGLYMPWVYARSIKAKGMHPNFRVVPNEIIKASLEFGIEVRPYTVNKEQEMRRLFDIGCTAFITDDPVKAIKIRKEYS</sequence>
<dbReference type="CDD" id="cd08563">
    <property type="entry name" value="GDPD_TtGDE_like"/>
    <property type="match status" value="1"/>
</dbReference>
<dbReference type="EMBL" id="BORC01000001">
    <property type="protein sequence ID" value="GIN60599.1"/>
    <property type="molecule type" value="Genomic_DNA"/>
</dbReference>
<dbReference type="OrthoDB" id="384721at2"/>
<evidence type="ECO:0000313" key="3">
    <source>
        <dbReference type="Proteomes" id="UP000682111"/>
    </source>
</evidence>
<dbReference type="Gene3D" id="3.20.20.190">
    <property type="entry name" value="Phosphatidylinositol (PI) phosphodiesterase"/>
    <property type="match status" value="1"/>
</dbReference>
<keyword evidence="3" id="KW-1185">Reference proteome</keyword>
<dbReference type="GO" id="GO:0006629">
    <property type="term" value="P:lipid metabolic process"/>
    <property type="evidence" value="ECO:0007669"/>
    <property type="project" value="InterPro"/>
</dbReference>
<evidence type="ECO:0000313" key="2">
    <source>
        <dbReference type="EMBL" id="GIN60599.1"/>
    </source>
</evidence>
<dbReference type="PROSITE" id="PS51704">
    <property type="entry name" value="GP_PDE"/>
    <property type="match status" value="1"/>
</dbReference>
<organism evidence="2 3">
    <name type="scientific">Robertmurraya siralis</name>
    <dbReference type="NCBI Taxonomy" id="77777"/>
    <lineage>
        <taxon>Bacteria</taxon>
        <taxon>Bacillati</taxon>
        <taxon>Bacillota</taxon>
        <taxon>Bacilli</taxon>
        <taxon>Bacillales</taxon>
        <taxon>Bacillaceae</taxon>
        <taxon>Robertmurraya</taxon>
    </lineage>
</organism>
<evidence type="ECO:0000259" key="1">
    <source>
        <dbReference type="PROSITE" id="PS51704"/>
    </source>
</evidence>
<protein>
    <submittedName>
        <fullName evidence="2">Glycerophosphoryl diester phosphodiesterase</fullName>
    </submittedName>
</protein>
<dbReference type="PANTHER" id="PTHR46211">
    <property type="entry name" value="GLYCEROPHOSPHORYL DIESTER PHOSPHODIESTERASE"/>
    <property type="match status" value="1"/>
</dbReference>